<dbReference type="InterPro" id="IPR003018">
    <property type="entry name" value="GAF"/>
</dbReference>
<dbReference type="PROSITE" id="PS50112">
    <property type="entry name" value="PAS"/>
    <property type="match status" value="1"/>
</dbReference>
<dbReference type="InterPro" id="IPR052016">
    <property type="entry name" value="Bact_Sigma-Reg"/>
</dbReference>
<dbReference type="Pfam" id="PF01590">
    <property type="entry name" value="GAF"/>
    <property type="match status" value="1"/>
</dbReference>
<dbReference type="FunFam" id="3.30.450.40:FF:000035">
    <property type="entry name" value="PAS sensor protein"/>
    <property type="match status" value="1"/>
</dbReference>
<dbReference type="InterPro" id="IPR013656">
    <property type="entry name" value="PAS_4"/>
</dbReference>
<dbReference type="SMART" id="SM00065">
    <property type="entry name" value="GAF"/>
    <property type="match status" value="1"/>
</dbReference>
<dbReference type="FunFam" id="3.60.40.10:FF:000031">
    <property type="entry name" value="PAS sensor protein"/>
    <property type="match status" value="1"/>
</dbReference>
<dbReference type="SMART" id="SM00331">
    <property type="entry name" value="PP2C_SIG"/>
    <property type="match status" value="1"/>
</dbReference>
<feature type="domain" description="PAS" evidence="3">
    <location>
        <begin position="25"/>
        <end position="53"/>
    </location>
</feature>
<accession>A0A5B0BJR2</accession>
<dbReference type="CDD" id="cd00130">
    <property type="entry name" value="PAS"/>
    <property type="match status" value="1"/>
</dbReference>
<dbReference type="PROSITE" id="PS50113">
    <property type="entry name" value="PAC"/>
    <property type="match status" value="1"/>
</dbReference>
<dbReference type="Pfam" id="PF00989">
    <property type="entry name" value="PAS"/>
    <property type="match status" value="1"/>
</dbReference>
<comment type="caution">
    <text evidence="5">The sequence shown here is derived from an EMBL/GenBank/DDBJ whole genome shotgun (WGS) entry which is preliminary data.</text>
</comment>
<evidence type="ECO:0000259" key="3">
    <source>
        <dbReference type="PROSITE" id="PS50112"/>
    </source>
</evidence>
<dbReference type="PANTHER" id="PTHR43156:SF2">
    <property type="entry name" value="STAGE II SPORULATION PROTEIN E"/>
    <property type="match status" value="1"/>
</dbReference>
<dbReference type="SUPFAM" id="SSF81606">
    <property type="entry name" value="PP2C-like"/>
    <property type="match status" value="1"/>
</dbReference>
<gene>
    <name evidence="5" type="ORF">FGF04_04765</name>
</gene>
<dbReference type="InterPro" id="IPR013767">
    <property type="entry name" value="PAS_fold"/>
</dbReference>
<dbReference type="InterPro" id="IPR001932">
    <property type="entry name" value="PPM-type_phosphatase-like_dom"/>
</dbReference>
<name>A0A5B0BJR2_9ACTN</name>
<evidence type="ECO:0000256" key="2">
    <source>
        <dbReference type="SAM" id="MobiDB-lite"/>
    </source>
</evidence>
<dbReference type="RefSeq" id="WP_149509952.1">
    <property type="nucleotide sequence ID" value="NZ_VDFC01000014.1"/>
</dbReference>
<feature type="compositionally biased region" description="Basic and acidic residues" evidence="2">
    <location>
        <begin position="858"/>
        <end position="872"/>
    </location>
</feature>
<feature type="region of interest" description="Disordered" evidence="2">
    <location>
        <begin position="799"/>
        <end position="880"/>
    </location>
</feature>
<dbReference type="EMBL" id="VDFC01000014">
    <property type="protein sequence ID" value="KAA0941751.1"/>
    <property type="molecule type" value="Genomic_DNA"/>
</dbReference>
<dbReference type="SUPFAM" id="SSF55874">
    <property type="entry name" value="ATPase domain of HSP90 chaperone/DNA topoisomerase II/histidine kinase"/>
    <property type="match status" value="1"/>
</dbReference>
<sequence>MRGHSETSGDGPGYPFDETATARAVIDGDGVVVEWNEGARRLLGHAPAEVVGRPAGHLLTTRDAVLPPRPADNRWSGTLDLRHRDGRTLSMWLLAHRRRPELGDRSDWLVVTPLENGSDTPEDASPAATYLDQSPCATAIFDERLRLRRVNAVMARSLGLPQEHILGLRIPEIGGRPQNDELEGHMLRVLRTGRRADVQTYLGNAPEERTQTWLARMAPLTDAAGRVRGVSLSAHDFTEQYLARRRLQLVNEASVRIGSTLDVTRTAQELADVCVPALADFVSVDLLDPVDRGGEPPTGPVAAPVSLRRAAHRSVHPGDPESVVKPGQVDLYPAGSPQTDSLVAGRSVVVSDATATLAQWLARDPVRGDRAVDLGVHSTMSVPVRARGTTLGVAVFTRFRRPDPFTADDVLLAEEVTARAAVCIDNARRFSRERETAIALQRSLLPRSLPRTAAVEAASRYLPAARAGVGGDWFDVIPLSGMRVAMVVGDVVGHGVQASATMGRLRTAVRTLADIDLAPDELLTHLDDLVVRLSAEAGGEGTTGEVGATCLYAVYDPVSRRCTLARAGHPAPVMLPPGGPPEEIGVPAGPPLGVGGLPFESVELRLAEGTVLALYTDGLTESRERDPDGGLALLCRTLARDTGSLDETCHDILQSLLPSGGAPDDVALLLARTKGLPTSQVATWDIPADPALVGPIRKQVGRQLEVWEVDEAAFTTELVVSELVTNAIRYGERPIRLRLIHDAATLIVEVSDSSHTAPHLRRAKTFDEGGRGLLLVARRVVHMRIPPGSLAELVRTKGYGMRPPHVGKPRPEHSGTQATGKSPPFLPVVRPVKGTRPPGASGTPFGIPNGLAVPPEYGTRERAEGEGDDSRTPRSSRRPCVCFSWAGRIRHAPPKDAP</sequence>
<dbReference type="InterPro" id="IPR036457">
    <property type="entry name" value="PPM-type-like_dom_sf"/>
</dbReference>
<dbReference type="InterPro" id="IPR029016">
    <property type="entry name" value="GAF-like_dom_sf"/>
</dbReference>
<evidence type="ECO:0000313" key="6">
    <source>
        <dbReference type="Proteomes" id="UP000324965"/>
    </source>
</evidence>
<dbReference type="Gene3D" id="3.30.565.10">
    <property type="entry name" value="Histidine kinase-like ATPase, C-terminal domain"/>
    <property type="match status" value="1"/>
</dbReference>
<feature type="domain" description="PAC" evidence="4">
    <location>
        <begin position="196"/>
        <end position="249"/>
    </location>
</feature>
<dbReference type="Pfam" id="PF13581">
    <property type="entry name" value="HATPase_c_2"/>
    <property type="match status" value="1"/>
</dbReference>
<evidence type="ECO:0000313" key="5">
    <source>
        <dbReference type="EMBL" id="KAA0941751.1"/>
    </source>
</evidence>
<keyword evidence="1" id="KW-0378">Hydrolase</keyword>
<dbReference type="Gene3D" id="3.30.450.40">
    <property type="match status" value="1"/>
</dbReference>
<dbReference type="AlphaFoldDB" id="A0A5B0BJR2"/>
<proteinExistence type="predicted"/>
<dbReference type="Pfam" id="PF08448">
    <property type="entry name" value="PAS_4"/>
    <property type="match status" value="1"/>
</dbReference>
<dbReference type="SMART" id="SM00091">
    <property type="entry name" value="PAS"/>
    <property type="match status" value="2"/>
</dbReference>
<dbReference type="InterPro" id="IPR035965">
    <property type="entry name" value="PAS-like_dom_sf"/>
</dbReference>
<dbReference type="InterPro" id="IPR036890">
    <property type="entry name" value="HATPase_C_sf"/>
</dbReference>
<dbReference type="CDD" id="cd16936">
    <property type="entry name" value="HATPase_RsbW-like"/>
    <property type="match status" value="1"/>
</dbReference>
<dbReference type="PANTHER" id="PTHR43156">
    <property type="entry name" value="STAGE II SPORULATION PROTEIN E-RELATED"/>
    <property type="match status" value="1"/>
</dbReference>
<evidence type="ECO:0000256" key="1">
    <source>
        <dbReference type="ARBA" id="ARBA00022801"/>
    </source>
</evidence>
<protein>
    <submittedName>
        <fullName evidence="5">PAS domain-containing protein</fullName>
    </submittedName>
</protein>
<dbReference type="GO" id="GO:0006355">
    <property type="term" value="P:regulation of DNA-templated transcription"/>
    <property type="evidence" value="ECO:0007669"/>
    <property type="project" value="InterPro"/>
</dbReference>
<dbReference type="NCBIfam" id="TIGR00229">
    <property type="entry name" value="sensory_box"/>
    <property type="match status" value="1"/>
</dbReference>
<dbReference type="Gene3D" id="3.30.450.20">
    <property type="entry name" value="PAS domain"/>
    <property type="match status" value="2"/>
</dbReference>
<dbReference type="InterPro" id="IPR000700">
    <property type="entry name" value="PAS-assoc_C"/>
</dbReference>
<reference evidence="5 6" key="1">
    <citation type="submission" date="2019-05" db="EMBL/GenBank/DDBJ databases">
        <authorList>
            <person name="Hariharan J."/>
            <person name="Choudoir M.J."/>
            <person name="Diebold P."/>
            <person name="Panke-Buisse K."/>
            <person name="Buckley D.H."/>
        </authorList>
    </citation>
    <scope>NUCLEOTIDE SEQUENCE [LARGE SCALE GENOMIC DNA]</scope>
    <source>
        <strain evidence="5 6">SUN51</strain>
    </source>
</reference>
<dbReference type="GO" id="GO:0016791">
    <property type="term" value="F:phosphatase activity"/>
    <property type="evidence" value="ECO:0007669"/>
    <property type="project" value="TreeGrafter"/>
</dbReference>
<dbReference type="Pfam" id="PF07228">
    <property type="entry name" value="SpoIIE"/>
    <property type="match status" value="1"/>
</dbReference>
<dbReference type="OrthoDB" id="118142at2"/>
<dbReference type="InterPro" id="IPR000014">
    <property type="entry name" value="PAS"/>
</dbReference>
<dbReference type="SUPFAM" id="SSF55781">
    <property type="entry name" value="GAF domain-like"/>
    <property type="match status" value="1"/>
</dbReference>
<dbReference type="Gene3D" id="3.60.40.10">
    <property type="entry name" value="PPM-type phosphatase domain"/>
    <property type="match status" value="1"/>
</dbReference>
<dbReference type="Proteomes" id="UP000324965">
    <property type="component" value="Unassembled WGS sequence"/>
</dbReference>
<organism evidence="5 6">
    <name type="scientific">Streptomyces apricus</name>
    <dbReference type="NCBI Taxonomy" id="1828112"/>
    <lineage>
        <taxon>Bacteria</taxon>
        <taxon>Bacillati</taxon>
        <taxon>Actinomycetota</taxon>
        <taxon>Actinomycetes</taxon>
        <taxon>Kitasatosporales</taxon>
        <taxon>Streptomycetaceae</taxon>
        <taxon>Streptomyces</taxon>
    </lineage>
</organism>
<evidence type="ECO:0000259" key="4">
    <source>
        <dbReference type="PROSITE" id="PS50113"/>
    </source>
</evidence>
<dbReference type="SUPFAM" id="SSF55785">
    <property type="entry name" value="PYP-like sensor domain (PAS domain)"/>
    <property type="match status" value="2"/>
</dbReference>
<keyword evidence="6" id="KW-1185">Reference proteome</keyword>
<dbReference type="InterPro" id="IPR003594">
    <property type="entry name" value="HATPase_dom"/>
</dbReference>